<keyword evidence="2" id="KW-1185">Reference proteome</keyword>
<comment type="caution">
    <text evidence="1">The sequence shown here is derived from an EMBL/GenBank/DDBJ whole genome shotgun (WGS) entry which is preliminary data.</text>
</comment>
<gene>
    <name evidence="1" type="ORF">PIIN_11099</name>
</gene>
<evidence type="ECO:0000313" key="1">
    <source>
        <dbReference type="EMBL" id="CCA77116.1"/>
    </source>
</evidence>
<proteinExistence type="predicted"/>
<accession>G4U0M3</accession>
<dbReference type="EMBL" id="CAFZ01001284">
    <property type="protein sequence ID" value="CCA77116.1"/>
    <property type="molecule type" value="Genomic_DNA"/>
</dbReference>
<protein>
    <submittedName>
        <fullName evidence="1">Uncharacterized protein</fullName>
    </submittedName>
</protein>
<sequence length="19" mass="2263">MVIKAVLKPRRVSDPFFCR</sequence>
<dbReference type="HOGENOM" id="CLU_3429990_0_0_1"/>
<dbReference type="AlphaFoldDB" id="G4U0M3"/>
<organism evidence="1 2">
    <name type="scientific">Serendipita indica (strain DSM 11827)</name>
    <name type="common">Root endophyte fungus</name>
    <name type="synonym">Piriformospora indica</name>
    <dbReference type="NCBI Taxonomy" id="1109443"/>
    <lineage>
        <taxon>Eukaryota</taxon>
        <taxon>Fungi</taxon>
        <taxon>Dikarya</taxon>
        <taxon>Basidiomycota</taxon>
        <taxon>Agaricomycotina</taxon>
        <taxon>Agaricomycetes</taxon>
        <taxon>Sebacinales</taxon>
        <taxon>Serendipitaceae</taxon>
        <taxon>Serendipita</taxon>
    </lineage>
</organism>
<reference evidence="1 2" key="1">
    <citation type="journal article" date="2011" name="PLoS Pathog.">
        <title>Endophytic Life Strategies Decoded by Genome and Transcriptome Analyses of the Mutualistic Root Symbiont Piriformospora indica.</title>
        <authorList>
            <person name="Zuccaro A."/>
            <person name="Lahrmann U."/>
            <person name="Guldener U."/>
            <person name="Langen G."/>
            <person name="Pfiffi S."/>
            <person name="Biedenkopf D."/>
            <person name="Wong P."/>
            <person name="Samans B."/>
            <person name="Grimm C."/>
            <person name="Basiewicz M."/>
            <person name="Murat C."/>
            <person name="Martin F."/>
            <person name="Kogel K.H."/>
        </authorList>
    </citation>
    <scope>NUCLEOTIDE SEQUENCE [LARGE SCALE GENOMIC DNA]</scope>
    <source>
        <strain evidence="1 2">DSM 11827</strain>
    </source>
</reference>
<dbReference type="Proteomes" id="UP000007148">
    <property type="component" value="Unassembled WGS sequence"/>
</dbReference>
<evidence type="ECO:0000313" key="2">
    <source>
        <dbReference type="Proteomes" id="UP000007148"/>
    </source>
</evidence>
<name>G4U0M3_SERID</name>
<dbReference type="InParanoid" id="G4U0M3"/>